<feature type="domain" description="SOGA 1/2-like coiled-coil" evidence="4">
    <location>
        <begin position="225"/>
        <end position="278"/>
    </location>
</feature>
<evidence type="ECO:0000256" key="1">
    <source>
        <dbReference type="ARBA" id="ARBA00023054"/>
    </source>
</evidence>
<keyword evidence="6" id="KW-1185">Reference proteome</keyword>
<evidence type="ECO:0000313" key="5">
    <source>
        <dbReference type="EMBL" id="KAJ8411477.1"/>
    </source>
</evidence>
<accession>A0AAD7WW60</accession>
<feature type="coiled-coil region" evidence="2">
    <location>
        <begin position="136"/>
        <end position="163"/>
    </location>
</feature>
<feature type="compositionally biased region" description="Basic and acidic residues" evidence="3">
    <location>
        <begin position="527"/>
        <end position="537"/>
    </location>
</feature>
<feature type="region of interest" description="Disordered" evidence="3">
    <location>
        <begin position="1004"/>
        <end position="1047"/>
    </location>
</feature>
<reference evidence="5" key="1">
    <citation type="journal article" date="2023" name="Science">
        <title>Genome structures resolve the early diversification of teleost fishes.</title>
        <authorList>
            <person name="Parey E."/>
            <person name="Louis A."/>
            <person name="Montfort J."/>
            <person name="Bouchez O."/>
            <person name="Roques C."/>
            <person name="Iampietro C."/>
            <person name="Lluch J."/>
            <person name="Castinel A."/>
            <person name="Donnadieu C."/>
            <person name="Desvignes T."/>
            <person name="Floi Bucao C."/>
            <person name="Jouanno E."/>
            <person name="Wen M."/>
            <person name="Mejri S."/>
            <person name="Dirks R."/>
            <person name="Jansen H."/>
            <person name="Henkel C."/>
            <person name="Chen W.J."/>
            <person name="Zahm M."/>
            <person name="Cabau C."/>
            <person name="Klopp C."/>
            <person name="Thompson A.W."/>
            <person name="Robinson-Rechavi M."/>
            <person name="Braasch I."/>
            <person name="Lecointre G."/>
            <person name="Bobe J."/>
            <person name="Postlethwait J.H."/>
            <person name="Berthelot C."/>
            <person name="Roest Crollius H."/>
            <person name="Guiguen Y."/>
        </authorList>
    </citation>
    <scope>NUCLEOTIDE SEQUENCE</scope>
    <source>
        <strain evidence="5">NC1722</strain>
    </source>
</reference>
<dbReference type="InterPro" id="IPR027882">
    <property type="entry name" value="SOGA1/2-like_CC"/>
</dbReference>
<name>A0AAD7WW60_9TELE</name>
<dbReference type="EMBL" id="JAINUG010000022">
    <property type="protein sequence ID" value="KAJ8411477.1"/>
    <property type="molecule type" value="Genomic_DNA"/>
</dbReference>
<dbReference type="Pfam" id="PF14818">
    <property type="entry name" value="SOGA1-2-like_CC"/>
    <property type="match status" value="1"/>
</dbReference>
<feature type="region of interest" description="Disordered" evidence="3">
    <location>
        <begin position="695"/>
        <end position="715"/>
    </location>
</feature>
<feature type="coiled-coil region" evidence="2">
    <location>
        <begin position="239"/>
        <end position="273"/>
    </location>
</feature>
<evidence type="ECO:0000313" key="6">
    <source>
        <dbReference type="Proteomes" id="UP001221898"/>
    </source>
</evidence>
<feature type="region of interest" description="Disordered" evidence="3">
    <location>
        <begin position="644"/>
        <end position="674"/>
    </location>
</feature>
<evidence type="ECO:0000256" key="2">
    <source>
        <dbReference type="SAM" id="Coils"/>
    </source>
</evidence>
<keyword evidence="1 2" id="KW-0175">Coiled coil</keyword>
<evidence type="ECO:0000259" key="4">
    <source>
        <dbReference type="Pfam" id="PF14818"/>
    </source>
</evidence>
<protein>
    <recommendedName>
        <fullName evidence="4">SOGA 1/2-like coiled-coil domain-containing protein</fullName>
    </recommendedName>
</protein>
<feature type="compositionally biased region" description="Low complexity" evidence="3">
    <location>
        <begin position="304"/>
        <end position="321"/>
    </location>
</feature>
<feature type="compositionally biased region" description="Gly residues" evidence="3">
    <location>
        <begin position="7"/>
        <end position="19"/>
    </location>
</feature>
<sequence length="1061" mass="118417">MWSAFGTGSGLHESGGGGYVSKVEGWEFVPCSSRSERERGRGKSRSPPRTLSSPASVGPLYEQPLPPGLGGVTSGKGARAPQASRHELQTQHCRLRKKFEDLKKRHGQDKDDWMREKELLLRQVADIQGGENRRILLDLKSVLEEVQVEVKREETERNELQLQYTKDRCAWDLERAELKCRIAQLEVRGSKVGVEASVTPDPRETLRREREQQKRLLADTHTAAMDLRCRIEHSERGWVREKSELLERFDAERKEWEGQLRDMQRKIEELYNDVKVRREGVDVGPDSGTHSGALRLSLQSASTSSSILTDPQDLLSNSDSDPSNRHSNGYSDHADCHSNGHSDRHGSSCSQTGDRKSQGYGDVVDRRGDSGRDSGTTELELILQGCPEQGFENDPSPTAGQQGATELELILQRCLEQGFENNPSPYVNPLASGNDKKKDASALNAALKEIARVSEELCSYQDVIRKKSEHRRSGMERFSFLEEFEEVENVKKKAGKSDPIFDLSQWCEQFQSVEEHNWVNWESTNRNADKADEEAKPSHKKRQAPPIPPRTTSWHLNGPTAPEIDFPVPESFTDRKCHSPCILMDRKCPSVLRKFGVMLQENEGYTLTDSGVEATPGPVDSKCHIGCCHSRWSCSGSRFGSSKSSTYVPVQKRPPDANVSGMDCSSDYRQPENPKCPEVQLQSMNIDFAPLDFRVSPSGKDPPPYQSAKGPRRNETLERKTAEFNRTLFQAEMGRGVEDGVTPTEVSVSARNSCSPQHPEIKLRDVTSDLPPQYLNTTPKVVTSDLPLQNPEIKPKVATSDLPPQCPSVTPKVVTSDLPLQYPEIKPKVATSDLTPQYLQDRESEGPRVESNLSAFRQYVPSVNASTARAKSSRVRTVTAARRASGARTGRTSYARGTAETGSWVMKDQPWKPTTLAAYPRPADSRSNYGAVEKILQSYESCSAGSQRYLQHRPSPAQEDDLIELLDMLEVTSGQKASRRDTPTKPGLHREKVSTIQDSRESTFVSMKKSFSRPACPANRRLPSRWAPHSPTAPSAPTTHPTLTTQTQTFSYSFHTETVII</sequence>
<gene>
    <name evidence="5" type="ORF">AAFF_G00162850</name>
</gene>
<comment type="caution">
    <text evidence="5">The sequence shown here is derived from an EMBL/GenBank/DDBJ whole genome shotgun (WGS) entry which is preliminary data.</text>
</comment>
<feature type="compositionally biased region" description="Low complexity" evidence="3">
    <location>
        <begin position="1028"/>
        <end position="1047"/>
    </location>
</feature>
<feature type="region of interest" description="Disordered" evidence="3">
    <location>
        <begin position="304"/>
        <end position="375"/>
    </location>
</feature>
<proteinExistence type="predicted"/>
<organism evidence="5 6">
    <name type="scientific">Aldrovandia affinis</name>
    <dbReference type="NCBI Taxonomy" id="143900"/>
    <lineage>
        <taxon>Eukaryota</taxon>
        <taxon>Metazoa</taxon>
        <taxon>Chordata</taxon>
        <taxon>Craniata</taxon>
        <taxon>Vertebrata</taxon>
        <taxon>Euteleostomi</taxon>
        <taxon>Actinopterygii</taxon>
        <taxon>Neopterygii</taxon>
        <taxon>Teleostei</taxon>
        <taxon>Notacanthiformes</taxon>
        <taxon>Halosauridae</taxon>
        <taxon>Aldrovandia</taxon>
    </lineage>
</organism>
<feature type="compositionally biased region" description="Basic and acidic residues" evidence="3">
    <location>
        <begin position="353"/>
        <end position="372"/>
    </location>
</feature>
<feature type="compositionally biased region" description="Basic and acidic residues" evidence="3">
    <location>
        <begin position="332"/>
        <end position="346"/>
    </location>
</feature>
<dbReference type="AlphaFoldDB" id="A0AAD7WW60"/>
<dbReference type="Proteomes" id="UP001221898">
    <property type="component" value="Unassembled WGS sequence"/>
</dbReference>
<feature type="region of interest" description="Disordered" evidence="3">
    <location>
        <begin position="527"/>
        <end position="560"/>
    </location>
</feature>
<dbReference type="PANTHER" id="PTHR15705:SF1">
    <property type="entry name" value="RIKEN CDNA 9330159F19 GENE"/>
    <property type="match status" value="1"/>
</dbReference>
<feature type="region of interest" description="Disordered" evidence="3">
    <location>
        <begin position="1"/>
        <end position="90"/>
    </location>
</feature>
<evidence type="ECO:0000256" key="3">
    <source>
        <dbReference type="SAM" id="MobiDB-lite"/>
    </source>
</evidence>
<dbReference type="PANTHER" id="PTHR15705">
    <property type="entry name" value="MCG7194, ISOFORM CRA_A"/>
    <property type="match status" value="1"/>
</dbReference>